<proteinExistence type="predicted"/>
<dbReference type="PANTHER" id="PTHR33129:SF3">
    <property type="entry name" value="HOT SPOT (RHS) PROTEIN, PUTATIVE-RELATED"/>
    <property type="match status" value="1"/>
</dbReference>
<dbReference type="AlphaFoldDB" id="A0A0C9TWL8"/>
<keyword evidence="2" id="KW-1185">Reference proteome</keyword>
<sequence>MSGFEKLAKKNADALDLERWTWDEASQQNWKEADPHVQKFYKDWLRIGRIPGIGRIPQQFIVRKAYKPMFDHVWQRAFGKPETGVVITGQPGIGKTYFLWYALICLIKKRQPVAFATNSLVYLFYDNRVWFTSADINNVFFPLERLVTDPEECSPFLFVLIDHDISTTEPIPPLHSGSNVFPIQASSPSPNRFKTWAKVRNAALWGLPLWDETELNKALRCQSQYRKFKRSLEPFLTCSGRTLDVLDKWKEKKARLLDELKIDEGSTEAATEVEEEDKIFKVDMTTIDGALEVLVHAAVQDSGPIARDVFEAIFYPEAAYEKRKEAFDTVTYEDLQELSKTFQANTVFSQQTISHRIVAVDPVVLSTPSSKFAYQRMREGWTIDYRSVHIAREMTEKLKEKEDERLAESFRLFLSYAQSSTLASWILEPIAHRILCANTRQNLVLTKMRGDLSVDAPVLDVDFKNDITKGYPQLPGGDRDLVTFYAERVTGLTDNAYYVPERLNVPLFDSFLVERRAPETTDMELILWVFQISTSPTHGGSREGYVSIRRIIKSLKSSFGTIEVKDGDGKIIKMQKREIKITVNYVYVTPKEEGHTQYQWRCPGGWNKHARLHDHRGDFYCLRMPIPAGTGAKSK</sequence>
<evidence type="ECO:0000313" key="2">
    <source>
        <dbReference type="Proteomes" id="UP000054279"/>
    </source>
</evidence>
<organism evidence="1 2">
    <name type="scientific">Sphaerobolus stellatus (strain SS14)</name>
    <dbReference type="NCBI Taxonomy" id="990650"/>
    <lineage>
        <taxon>Eukaryota</taxon>
        <taxon>Fungi</taxon>
        <taxon>Dikarya</taxon>
        <taxon>Basidiomycota</taxon>
        <taxon>Agaricomycotina</taxon>
        <taxon>Agaricomycetes</taxon>
        <taxon>Phallomycetidae</taxon>
        <taxon>Geastrales</taxon>
        <taxon>Sphaerobolaceae</taxon>
        <taxon>Sphaerobolus</taxon>
    </lineage>
</organism>
<gene>
    <name evidence="1" type="ORF">M422DRAFT_34915</name>
</gene>
<dbReference type="HOGENOM" id="CLU_445463_0_0_1"/>
<dbReference type="EMBL" id="KN837195">
    <property type="protein sequence ID" value="KIJ34813.1"/>
    <property type="molecule type" value="Genomic_DNA"/>
</dbReference>
<protein>
    <submittedName>
        <fullName evidence="1">Uncharacterized protein</fullName>
    </submittedName>
</protein>
<name>A0A0C9TWL8_SPHS4</name>
<dbReference type="Proteomes" id="UP000054279">
    <property type="component" value="Unassembled WGS sequence"/>
</dbReference>
<reference evidence="1 2" key="1">
    <citation type="submission" date="2014-06" db="EMBL/GenBank/DDBJ databases">
        <title>Evolutionary Origins and Diversification of the Mycorrhizal Mutualists.</title>
        <authorList>
            <consortium name="DOE Joint Genome Institute"/>
            <consortium name="Mycorrhizal Genomics Consortium"/>
            <person name="Kohler A."/>
            <person name="Kuo A."/>
            <person name="Nagy L.G."/>
            <person name="Floudas D."/>
            <person name="Copeland A."/>
            <person name="Barry K.W."/>
            <person name="Cichocki N."/>
            <person name="Veneault-Fourrey C."/>
            <person name="LaButti K."/>
            <person name="Lindquist E.A."/>
            <person name="Lipzen A."/>
            <person name="Lundell T."/>
            <person name="Morin E."/>
            <person name="Murat C."/>
            <person name="Riley R."/>
            <person name="Ohm R."/>
            <person name="Sun H."/>
            <person name="Tunlid A."/>
            <person name="Henrissat B."/>
            <person name="Grigoriev I.V."/>
            <person name="Hibbett D.S."/>
            <person name="Martin F."/>
        </authorList>
    </citation>
    <scope>NUCLEOTIDE SEQUENCE [LARGE SCALE GENOMIC DNA]</scope>
    <source>
        <strain evidence="1 2">SS14</strain>
    </source>
</reference>
<dbReference type="PANTHER" id="PTHR33129">
    <property type="entry name" value="PROTEIN KINASE DOMAIN-CONTAINING PROTEIN-RELATED"/>
    <property type="match status" value="1"/>
</dbReference>
<evidence type="ECO:0000313" key="1">
    <source>
        <dbReference type="EMBL" id="KIJ34813.1"/>
    </source>
</evidence>
<dbReference type="OrthoDB" id="2340858at2759"/>
<dbReference type="InterPro" id="IPR052980">
    <property type="entry name" value="Crinkler_effector"/>
</dbReference>
<accession>A0A0C9TWL8</accession>